<evidence type="ECO:0000259" key="3">
    <source>
        <dbReference type="Pfam" id="PF07587"/>
    </source>
</evidence>
<dbReference type="PANTHER" id="PTHR35889">
    <property type="entry name" value="CYCLOINULO-OLIGOSACCHARIDE FRUCTANOTRANSFERASE-RELATED"/>
    <property type="match status" value="1"/>
</dbReference>
<organism evidence="4 5">
    <name type="scientific">Kolteria novifilia</name>
    <dbReference type="NCBI Taxonomy" id="2527975"/>
    <lineage>
        <taxon>Bacteria</taxon>
        <taxon>Pseudomonadati</taxon>
        <taxon>Planctomycetota</taxon>
        <taxon>Planctomycetia</taxon>
        <taxon>Kolteriales</taxon>
        <taxon>Kolteriaceae</taxon>
        <taxon>Kolteria</taxon>
    </lineage>
</organism>
<sequence precursor="true">MSARRHLLQRSLALTALMLTSALPAFAEVQKVRSDAADAQRLSEEIDEHIASLWEETKAVPSEPADDAEFLRRVHLHVGGCIPSISEVRTFLADRSPGKRARVVEELLDGPGYVANFSLFWREVMLPEIDSDFQFQRFRLGFELWLQEQLRENTSYDVLVRRILSSGSALPNQRAQGSFLPVSSPRAFYQVKQGKPENLAAATARTFLGVRIECAQCHHHPFDNWKQDQFWSLAAFFGGSSTKDGERKIAIPETKREVVALYLDGSAPEWSEQTDPRLTLADWVTSHENPYFARAAVNRLWGHFFGVGIVDPVDDFSDLHPPSHPEILDRLAEEFVAHDYDLKFLIRAITSSKTYQLSSRRTDPSQDDLRILARMPIQGLTADQIYDSLSQATGMRQAVLPRNVVFFGGVDGRRTSFRAAFANASDAKTERESTILQALALMNGPFTTLATDLRNSQTLTAVIQSPFFTTKERIETLYLAALSREPRPDELSRLVTYVDQAGPGTNRQAALADIFWALLNSSEFLLNH</sequence>
<name>A0A518B8B5_9BACT</name>
<evidence type="ECO:0008006" key="6">
    <source>
        <dbReference type="Google" id="ProtNLM"/>
    </source>
</evidence>
<feature type="domain" description="DUF1549" evidence="2">
    <location>
        <begin position="45"/>
        <end position="239"/>
    </location>
</feature>
<dbReference type="EMBL" id="CP036279">
    <property type="protein sequence ID" value="QDU63217.1"/>
    <property type="molecule type" value="Genomic_DNA"/>
</dbReference>
<protein>
    <recommendedName>
        <fullName evidence="6">DUF1553 domain-containing protein</fullName>
    </recommendedName>
</protein>
<keyword evidence="5" id="KW-1185">Reference proteome</keyword>
<dbReference type="Pfam" id="PF07587">
    <property type="entry name" value="PSD1"/>
    <property type="match status" value="2"/>
</dbReference>
<dbReference type="KEGG" id="knv:Pan216_40950"/>
<dbReference type="Proteomes" id="UP000317093">
    <property type="component" value="Chromosome"/>
</dbReference>
<accession>A0A518B8B5</accession>
<dbReference type="InterPro" id="IPR022655">
    <property type="entry name" value="DUF1553"/>
</dbReference>
<evidence type="ECO:0000313" key="4">
    <source>
        <dbReference type="EMBL" id="QDU63217.1"/>
    </source>
</evidence>
<dbReference type="InterPro" id="IPR011444">
    <property type="entry name" value="DUF1549"/>
</dbReference>
<dbReference type="Pfam" id="PF07583">
    <property type="entry name" value="PSCyt2"/>
    <property type="match status" value="1"/>
</dbReference>
<dbReference type="PANTHER" id="PTHR35889:SF3">
    <property type="entry name" value="F-BOX DOMAIN-CONTAINING PROTEIN"/>
    <property type="match status" value="1"/>
</dbReference>
<feature type="signal peptide" evidence="1">
    <location>
        <begin position="1"/>
        <end position="27"/>
    </location>
</feature>
<gene>
    <name evidence="4" type="ORF">Pan216_40950</name>
</gene>
<dbReference type="InterPro" id="IPR006311">
    <property type="entry name" value="TAT_signal"/>
</dbReference>
<reference evidence="4 5" key="1">
    <citation type="submission" date="2019-02" db="EMBL/GenBank/DDBJ databases">
        <title>Deep-cultivation of Planctomycetes and their phenomic and genomic characterization uncovers novel biology.</title>
        <authorList>
            <person name="Wiegand S."/>
            <person name="Jogler M."/>
            <person name="Boedeker C."/>
            <person name="Pinto D."/>
            <person name="Vollmers J."/>
            <person name="Rivas-Marin E."/>
            <person name="Kohn T."/>
            <person name="Peeters S.H."/>
            <person name="Heuer A."/>
            <person name="Rast P."/>
            <person name="Oberbeckmann S."/>
            <person name="Bunk B."/>
            <person name="Jeske O."/>
            <person name="Meyerdierks A."/>
            <person name="Storesund J.E."/>
            <person name="Kallscheuer N."/>
            <person name="Luecker S."/>
            <person name="Lage O.M."/>
            <person name="Pohl T."/>
            <person name="Merkel B.J."/>
            <person name="Hornburger P."/>
            <person name="Mueller R.-W."/>
            <person name="Bruemmer F."/>
            <person name="Labrenz M."/>
            <person name="Spormann A.M."/>
            <person name="Op den Camp H."/>
            <person name="Overmann J."/>
            <person name="Amann R."/>
            <person name="Jetten M.S.M."/>
            <person name="Mascher T."/>
            <person name="Medema M.H."/>
            <person name="Devos D.P."/>
            <person name="Kaster A.-K."/>
            <person name="Ovreas L."/>
            <person name="Rohde M."/>
            <person name="Galperin M.Y."/>
            <person name="Jogler C."/>
        </authorList>
    </citation>
    <scope>NUCLEOTIDE SEQUENCE [LARGE SCALE GENOMIC DNA]</scope>
    <source>
        <strain evidence="4 5">Pan216</strain>
    </source>
</reference>
<keyword evidence="1" id="KW-0732">Signal</keyword>
<proteinExistence type="predicted"/>
<feature type="domain" description="DUF1553" evidence="3">
    <location>
        <begin position="277"/>
        <end position="396"/>
    </location>
</feature>
<evidence type="ECO:0000259" key="2">
    <source>
        <dbReference type="Pfam" id="PF07583"/>
    </source>
</evidence>
<dbReference type="PROSITE" id="PS51318">
    <property type="entry name" value="TAT"/>
    <property type="match status" value="1"/>
</dbReference>
<evidence type="ECO:0000256" key="1">
    <source>
        <dbReference type="SAM" id="SignalP"/>
    </source>
</evidence>
<feature type="domain" description="DUF1553" evidence="3">
    <location>
        <begin position="416"/>
        <end position="497"/>
    </location>
</feature>
<dbReference type="AlphaFoldDB" id="A0A518B8B5"/>
<feature type="chain" id="PRO_5022111334" description="DUF1553 domain-containing protein" evidence="1">
    <location>
        <begin position="28"/>
        <end position="528"/>
    </location>
</feature>
<dbReference type="RefSeq" id="WP_419192746.1">
    <property type="nucleotide sequence ID" value="NZ_CP036279.1"/>
</dbReference>
<evidence type="ECO:0000313" key="5">
    <source>
        <dbReference type="Proteomes" id="UP000317093"/>
    </source>
</evidence>